<protein>
    <submittedName>
        <fullName evidence="1">Cytochrome-c oxidase</fullName>
    </submittedName>
</protein>
<dbReference type="EMBL" id="CTEC01000001">
    <property type="protein sequence ID" value="CQD02768.1"/>
    <property type="molecule type" value="Genomic_DNA"/>
</dbReference>
<gene>
    <name evidence="1" type="ORF">BN000_00356</name>
</gene>
<evidence type="ECO:0000313" key="2">
    <source>
        <dbReference type="Proteomes" id="UP000199601"/>
    </source>
</evidence>
<organism evidence="1 2">
    <name type="scientific">Mycobacterium europaeum</name>
    <dbReference type="NCBI Taxonomy" id="761804"/>
    <lineage>
        <taxon>Bacteria</taxon>
        <taxon>Bacillati</taxon>
        <taxon>Actinomycetota</taxon>
        <taxon>Actinomycetes</taxon>
        <taxon>Mycobacteriales</taxon>
        <taxon>Mycobacteriaceae</taxon>
        <taxon>Mycobacterium</taxon>
        <taxon>Mycobacterium simiae complex</taxon>
    </lineage>
</organism>
<sequence>MPYGGLAVTATVSPPVEARLAFPDRRGPRGSAVYRLITTTDHKLISMMLEEAYIDRHHGDPGTGDVSKE</sequence>
<name>A0A0U1CYC8_9MYCO</name>
<accession>A0A0U1CYC8</accession>
<dbReference type="AlphaFoldDB" id="A0A0U1CYC8"/>
<keyword evidence="2" id="KW-1185">Reference proteome</keyword>
<dbReference type="Proteomes" id="UP000199601">
    <property type="component" value="Unassembled WGS sequence"/>
</dbReference>
<reference evidence="2" key="1">
    <citation type="submission" date="2015-03" db="EMBL/GenBank/DDBJ databases">
        <authorList>
            <person name="Urmite Genomes"/>
        </authorList>
    </citation>
    <scope>NUCLEOTIDE SEQUENCE [LARGE SCALE GENOMIC DNA]</scope>
    <source>
        <strain evidence="2">CSUR P1344</strain>
    </source>
</reference>
<evidence type="ECO:0000313" key="1">
    <source>
        <dbReference type="EMBL" id="CQD02768.1"/>
    </source>
</evidence>
<proteinExistence type="predicted"/>